<comment type="caution">
    <text evidence="7">The sequence shown here is derived from an EMBL/GenBank/DDBJ whole genome shotgun (WGS) entry which is preliminary data.</text>
</comment>
<dbReference type="GO" id="GO:0005886">
    <property type="term" value="C:plasma membrane"/>
    <property type="evidence" value="ECO:0007669"/>
    <property type="project" value="UniProtKB-SubCell"/>
</dbReference>
<evidence type="ECO:0000256" key="1">
    <source>
        <dbReference type="ARBA" id="ARBA00004651"/>
    </source>
</evidence>
<dbReference type="InterPro" id="IPR038730">
    <property type="entry name" value="HyfE-like"/>
</dbReference>
<gene>
    <name evidence="7" type="ORF">SAMN02745355_0148</name>
</gene>
<dbReference type="Proteomes" id="UP000192315">
    <property type="component" value="Unassembled WGS sequence"/>
</dbReference>
<feature type="transmembrane region" description="Helical" evidence="6">
    <location>
        <begin position="31"/>
        <end position="49"/>
    </location>
</feature>
<keyword evidence="5 6" id="KW-0472">Membrane</keyword>
<organism evidence="7 8">
    <name type="scientific">Picrophilus torridus (strain ATCC 700027 / DSM 9790 / JCM 10055 / NBRC 100828 / KAW 2/3)</name>
    <dbReference type="NCBI Taxonomy" id="1122961"/>
    <lineage>
        <taxon>Archaea</taxon>
        <taxon>Methanobacteriati</taxon>
        <taxon>Thermoplasmatota</taxon>
        <taxon>Thermoplasmata</taxon>
        <taxon>Thermoplasmatales</taxon>
        <taxon>Picrophilaceae</taxon>
        <taxon>Picrophilus</taxon>
    </lineage>
</organism>
<evidence type="ECO:0000256" key="6">
    <source>
        <dbReference type="SAM" id="Phobius"/>
    </source>
</evidence>
<keyword evidence="4 6" id="KW-1133">Transmembrane helix</keyword>
<keyword evidence="8" id="KW-1185">Reference proteome</keyword>
<feature type="transmembrane region" description="Helical" evidence="6">
    <location>
        <begin position="6"/>
        <end position="24"/>
    </location>
</feature>
<dbReference type="RefSeq" id="WP_084272319.1">
    <property type="nucleotide sequence ID" value="NZ_FWYE01000001.1"/>
</dbReference>
<evidence type="ECO:0000313" key="7">
    <source>
        <dbReference type="EMBL" id="SMD30276.1"/>
    </source>
</evidence>
<evidence type="ECO:0000256" key="4">
    <source>
        <dbReference type="ARBA" id="ARBA00022989"/>
    </source>
</evidence>
<name>A0A8G2FVJ0_PICTO</name>
<keyword evidence="3 6" id="KW-0812">Transmembrane</keyword>
<evidence type="ECO:0000256" key="3">
    <source>
        <dbReference type="ARBA" id="ARBA00022692"/>
    </source>
</evidence>
<dbReference type="PANTHER" id="PTHR38601">
    <property type="entry name" value="HYDROGENASE-4 COMPONENT E"/>
    <property type="match status" value="1"/>
</dbReference>
<sequence>MIYIYIISAFIMIAALYVQTQQYIRAMIRGIVIEAMLLGILSIYIGIILKEPDLIILGILIVILRGFLISYMLERRIPGIKEIYREKHSGLASSLIFSIVFSLVPAFFIYYYIFNILSNIIVFPLIILFLALFLFIFRKSTFAHVMAYIEEENAMILLAIFIIPVPFIIEASVLLDVFAFIIIAFIVIKEKTRHEPMEELRG</sequence>
<evidence type="ECO:0000313" key="8">
    <source>
        <dbReference type="Proteomes" id="UP000192315"/>
    </source>
</evidence>
<feature type="transmembrane region" description="Helical" evidence="6">
    <location>
        <begin position="94"/>
        <end position="114"/>
    </location>
</feature>
<reference evidence="7 8" key="1">
    <citation type="submission" date="2017-04" db="EMBL/GenBank/DDBJ databases">
        <authorList>
            <person name="Varghese N."/>
            <person name="Submissions S."/>
        </authorList>
    </citation>
    <scope>NUCLEOTIDE SEQUENCE [LARGE SCALE GENOMIC DNA]</scope>
    <source>
        <strain evidence="7 8">DSM 9789</strain>
    </source>
</reference>
<feature type="transmembrane region" description="Helical" evidence="6">
    <location>
        <begin position="55"/>
        <end position="73"/>
    </location>
</feature>
<evidence type="ECO:0000256" key="5">
    <source>
        <dbReference type="ARBA" id="ARBA00023136"/>
    </source>
</evidence>
<feature type="transmembrane region" description="Helical" evidence="6">
    <location>
        <begin position="120"/>
        <end position="137"/>
    </location>
</feature>
<keyword evidence="2" id="KW-1003">Cell membrane</keyword>
<dbReference type="AlphaFoldDB" id="A0A8G2FVJ0"/>
<feature type="transmembrane region" description="Helical" evidence="6">
    <location>
        <begin position="157"/>
        <end position="188"/>
    </location>
</feature>
<dbReference type="EMBL" id="FWYE01000001">
    <property type="protein sequence ID" value="SMD30276.1"/>
    <property type="molecule type" value="Genomic_DNA"/>
</dbReference>
<evidence type="ECO:0000256" key="2">
    <source>
        <dbReference type="ARBA" id="ARBA00022475"/>
    </source>
</evidence>
<proteinExistence type="predicted"/>
<accession>A0A8G2FVJ0</accession>
<dbReference type="PANTHER" id="PTHR38601:SF1">
    <property type="entry name" value="HYDROGENASE-4 COMPONENT E"/>
    <property type="match status" value="1"/>
</dbReference>
<comment type="subcellular location">
    <subcellularLocation>
        <location evidence="1">Cell membrane</location>
        <topology evidence="1">Multi-pass membrane protein</topology>
    </subcellularLocation>
</comment>
<protein>
    <submittedName>
        <fullName evidence="7">Hydrogenase-4 component E</fullName>
    </submittedName>
</protein>